<reference evidence="2" key="1">
    <citation type="submission" date="2019-02" db="EMBL/GenBank/DDBJ databases">
        <authorList>
            <person name="Gruber-Vodicka R. H."/>
            <person name="Seah K. B. B."/>
        </authorList>
    </citation>
    <scope>NUCLEOTIDE SEQUENCE</scope>
    <source>
        <strain evidence="2">BECK_S313</strain>
    </source>
</reference>
<protein>
    <submittedName>
        <fullName evidence="2">PIN domain-containing protein</fullName>
    </submittedName>
</protein>
<proteinExistence type="predicted"/>
<dbReference type="InterPro" id="IPR029060">
    <property type="entry name" value="PIN-like_dom_sf"/>
</dbReference>
<dbReference type="InterPro" id="IPR002716">
    <property type="entry name" value="PIN_dom"/>
</dbReference>
<organism evidence="2">
    <name type="scientific">Candidatus Kentrum sp. LPFa</name>
    <dbReference type="NCBI Taxonomy" id="2126335"/>
    <lineage>
        <taxon>Bacteria</taxon>
        <taxon>Pseudomonadati</taxon>
        <taxon>Pseudomonadota</taxon>
        <taxon>Gammaproteobacteria</taxon>
        <taxon>Candidatus Kentrum</taxon>
    </lineage>
</organism>
<dbReference type="Pfam" id="PF01850">
    <property type="entry name" value="PIN"/>
    <property type="match status" value="1"/>
</dbReference>
<sequence>MLIYLDTCCIQRPLDDRLQPRIDLEAEAILAVLDLIESGAVRLLSSQVIEIEIRRIPDSKRRRRIHAMEMISLADTVAALSNAAYTKAKEIELNPKRVALGIEEPTFDALHAAVAIEYHADYFCTTDDRFLRKLKALRKRKALDWGLLPYFVSPLELAAEIIPR</sequence>
<dbReference type="AlphaFoldDB" id="A0A450WQP1"/>
<dbReference type="Gene3D" id="3.40.50.1010">
    <property type="entry name" value="5'-nuclease"/>
    <property type="match status" value="1"/>
</dbReference>
<gene>
    <name evidence="2" type="ORF">BECKLPF1236B_GA0070989_11705</name>
</gene>
<dbReference type="SUPFAM" id="SSF88723">
    <property type="entry name" value="PIN domain-like"/>
    <property type="match status" value="1"/>
</dbReference>
<feature type="domain" description="PIN" evidence="1">
    <location>
        <begin position="3"/>
        <end position="132"/>
    </location>
</feature>
<dbReference type="EMBL" id="CAADFK010000170">
    <property type="protein sequence ID" value="VFK19372.1"/>
    <property type="molecule type" value="Genomic_DNA"/>
</dbReference>
<evidence type="ECO:0000259" key="1">
    <source>
        <dbReference type="Pfam" id="PF01850"/>
    </source>
</evidence>
<name>A0A450WQP1_9GAMM</name>
<evidence type="ECO:0000313" key="2">
    <source>
        <dbReference type="EMBL" id="VFK19372.1"/>
    </source>
</evidence>
<accession>A0A450WQP1</accession>